<dbReference type="RefSeq" id="WP_175499432.1">
    <property type="nucleotide sequence ID" value="NZ_BONM01000019.1"/>
</dbReference>
<keyword evidence="3" id="KW-1185">Reference proteome</keyword>
<dbReference type="InterPro" id="IPR004919">
    <property type="entry name" value="GmrSD_N"/>
</dbReference>
<accession>A0A1I0YD48</accession>
<dbReference type="STRING" id="988821.SAMN05421867_10765"/>
<dbReference type="Pfam" id="PF03235">
    <property type="entry name" value="GmrSD_N"/>
    <property type="match status" value="1"/>
</dbReference>
<feature type="domain" description="GmrSD restriction endonucleases N-terminal" evidence="1">
    <location>
        <begin position="28"/>
        <end position="238"/>
    </location>
</feature>
<dbReference type="EMBL" id="FOKA01000007">
    <property type="protein sequence ID" value="SFB11082.1"/>
    <property type="molecule type" value="Genomic_DNA"/>
</dbReference>
<proteinExistence type="predicted"/>
<gene>
    <name evidence="2" type="ORF">SAMN05421867_10765</name>
</gene>
<organism evidence="2 3">
    <name type="scientific">Cellulomonas marina</name>
    <dbReference type="NCBI Taxonomy" id="988821"/>
    <lineage>
        <taxon>Bacteria</taxon>
        <taxon>Bacillati</taxon>
        <taxon>Actinomycetota</taxon>
        <taxon>Actinomycetes</taxon>
        <taxon>Micrococcales</taxon>
        <taxon>Cellulomonadaceae</taxon>
        <taxon>Cellulomonas</taxon>
    </lineage>
</organism>
<protein>
    <recommendedName>
        <fullName evidence="1">GmrSD restriction endonucleases N-terminal domain-containing protein</fullName>
    </recommendedName>
</protein>
<dbReference type="Proteomes" id="UP000199012">
    <property type="component" value="Unassembled WGS sequence"/>
</dbReference>
<evidence type="ECO:0000259" key="1">
    <source>
        <dbReference type="Pfam" id="PF03235"/>
    </source>
</evidence>
<evidence type="ECO:0000313" key="3">
    <source>
        <dbReference type="Proteomes" id="UP000199012"/>
    </source>
</evidence>
<reference evidence="2 3" key="1">
    <citation type="submission" date="2016-10" db="EMBL/GenBank/DDBJ databases">
        <authorList>
            <person name="de Groot N.N."/>
        </authorList>
    </citation>
    <scope>NUCLEOTIDE SEQUENCE [LARGE SCALE GENOMIC DNA]</scope>
    <source>
        <strain evidence="2 3">CGMCC 4.6945</strain>
    </source>
</reference>
<dbReference type="AlphaFoldDB" id="A0A1I0YD48"/>
<sequence>MSTKPELWSIGDLRAARRAPAPTDRYVLRIPQFQRGVVWGEPKQRELIASIGLGYPIGALLLALTGYEDVLDGSNTKHLPVYSLIDGLQRTTALLNYIEEPLLRDPGDFLEGPALDNLTEEFRRALPDCDFLSAESVKTSIMEWMRATKTVEVTSGFTPSKLLARVAHDHDFEYTMPIMERLEAPLGVFLASVSTHCDISGVQIPVLLYSGPSETLPEVFKRLNSQGAPLTKYQIFAASWSSDKTRLASPDIRQAIKDRYDTIVESGYELADIDADDLGDSVSLFDYLTGLGQVLSRATPLLFAESEPDTIQSLAFSLVTLVAGRRLEDMAALPSFLKKPGSDEIELTAFEEAARWACGFVEGQLRGVLGFKLNAAQAGSGAHSELQVVSMVAAAVVSRFDPETWSERPNWSAREPLLKRAVTQYYVLDILRREWRGGLYSLAFSRVWKEPTEKGSRAVEVAPYYLTPLSREQFEEQLKYWFAEEVVKEQRERSRMSSADRLLLKVAYAHTMTYADHESDTLYEIDHIFPVKRLKALIQQEPEGGWPIGAIGNLALIPKSLNRRKRDETVPEFLARAGAAGAPALAASAGAIENMLFMPASEFEIPKDQDGADCMTKEQYVEKVRARWTILQDFLLDKLCE</sequence>
<dbReference type="PANTHER" id="PTHR37292:SF2">
    <property type="entry name" value="DUF262 DOMAIN-CONTAINING PROTEIN"/>
    <property type="match status" value="1"/>
</dbReference>
<evidence type="ECO:0000313" key="2">
    <source>
        <dbReference type="EMBL" id="SFB11082.1"/>
    </source>
</evidence>
<dbReference type="PANTHER" id="PTHR37292">
    <property type="entry name" value="VNG6097C"/>
    <property type="match status" value="1"/>
</dbReference>
<name>A0A1I0YD48_9CELL</name>